<evidence type="ECO:0008006" key="4">
    <source>
        <dbReference type="Google" id="ProtNLM"/>
    </source>
</evidence>
<dbReference type="EMBL" id="UINC01036318">
    <property type="protein sequence ID" value="SVB30103.1"/>
    <property type="molecule type" value="Genomic_DNA"/>
</dbReference>
<evidence type="ECO:0000259" key="2">
    <source>
        <dbReference type="Pfam" id="PF02272"/>
    </source>
</evidence>
<dbReference type="Pfam" id="PF01368">
    <property type="entry name" value="DHH"/>
    <property type="match status" value="1"/>
</dbReference>
<organism evidence="3">
    <name type="scientific">marine metagenome</name>
    <dbReference type="NCBI Taxonomy" id="408172"/>
    <lineage>
        <taxon>unclassified sequences</taxon>
        <taxon>metagenomes</taxon>
        <taxon>ecological metagenomes</taxon>
    </lineage>
</organism>
<dbReference type="InterPro" id="IPR038763">
    <property type="entry name" value="DHH_sf"/>
</dbReference>
<sequence length="341" mass="38334">MNYNSIDIDWHQVHNVIDAAQSIMLTTHENPDGDGLGSEVALYHHLREVGKDARIINYSSLPNEYNFLGEDKIIETFNKTEQLDWLKKVDLVIIFDVGDFNRVRGIKDIIEQYKLETMNFDHHPHPEDHPFTHNVVNTNAAATGCMVFDYLQIARSEPLTKSICDGIYTAVMTDTGCFRYSNTDAKSHTIAMECLDKGVNTHKIYQLVYENSSKARVSLLGKILSTLNYELEGQLAWFIVTQDMMHQASASSSDVDGFSDFVRTIKGVEVALMIYEQSHESCRINFRSKGKFRVSDIAQALGGGGHPFAAGSVIEGSLTDLKDEVVKLTEQMIMNQVNAQE</sequence>
<evidence type="ECO:0000313" key="3">
    <source>
        <dbReference type="EMBL" id="SVB30103.1"/>
    </source>
</evidence>
<dbReference type="InterPro" id="IPR051319">
    <property type="entry name" value="Oligoribo/pAp-PDE_c-di-AMP_PDE"/>
</dbReference>
<dbReference type="Gene3D" id="3.90.1640.10">
    <property type="entry name" value="inorganic pyrophosphatase (n-terminal core)"/>
    <property type="match status" value="1"/>
</dbReference>
<dbReference type="Gene3D" id="3.10.310.30">
    <property type="match status" value="1"/>
</dbReference>
<reference evidence="3" key="1">
    <citation type="submission" date="2018-05" db="EMBL/GenBank/DDBJ databases">
        <authorList>
            <person name="Lanie J.A."/>
            <person name="Ng W.-L."/>
            <person name="Kazmierczak K.M."/>
            <person name="Andrzejewski T.M."/>
            <person name="Davidsen T.M."/>
            <person name="Wayne K.J."/>
            <person name="Tettelin H."/>
            <person name="Glass J.I."/>
            <person name="Rusch D."/>
            <person name="Podicherti R."/>
            <person name="Tsui H.-C.T."/>
            <person name="Winkler M.E."/>
        </authorList>
    </citation>
    <scope>NUCLEOTIDE SEQUENCE</scope>
</reference>
<dbReference type="SUPFAM" id="SSF64182">
    <property type="entry name" value="DHH phosphoesterases"/>
    <property type="match status" value="1"/>
</dbReference>
<evidence type="ECO:0000259" key="1">
    <source>
        <dbReference type="Pfam" id="PF01368"/>
    </source>
</evidence>
<accession>A0A382CXQ3</accession>
<dbReference type="GO" id="GO:0003676">
    <property type="term" value="F:nucleic acid binding"/>
    <property type="evidence" value="ECO:0007669"/>
    <property type="project" value="InterPro"/>
</dbReference>
<dbReference type="AlphaFoldDB" id="A0A382CXQ3"/>
<dbReference type="InterPro" id="IPR001667">
    <property type="entry name" value="DDH_dom"/>
</dbReference>
<name>A0A382CXQ3_9ZZZZ</name>
<protein>
    <recommendedName>
        <fullName evidence="4">DHHA1 domain-containing protein</fullName>
    </recommendedName>
</protein>
<dbReference type="InterPro" id="IPR003156">
    <property type="entry name" value="DHHA1_dom"/>
</dbReference>
<feature type="domain" description="DDH" evidence="1">
    <location>
        <begin position="23"/>
        <end position="170"/>
    </location>
</feature>
<dbReference type="PANTHER" id="PTHR47618:SF1">
    <property type="entry name" value="BIFUNCTIONAL OLIGORIBONUCLEASE AND PAP PHOSPHATASE NRNA"/>
    <property type="match status" value="1"/>
</dbReference>
<gene>
    <name evidence="3" type="ORF">METZ01_LOCUS182957</name>
</gene>
<dbReference type="Pfam" id="PF02272">
    <property type="entry name" value="DHHA1"/>
    <property type="match status" value="1"/>
</dbReference>
<dbReference type="PANTHER" id="PTHR47618">
    <property type="entry name" value="BIFUNCTIONAL OLIGORIBONUCLEASE AND PAP PHOSPHATASE NRNA"/>
    <property type="match status" value="1"/>
</dbReference>
<proteinExistence type="predicted"/>
<feature type="domain" description="DHHA1" evidence="2">
    <location>
        <begin position="247"/>
        <end position="333"/>
    </location>
</feature>